<comment type="caution">
    <text evidence="2">The sequence shown here is derived from an EMBL/GenBank/DDBJ whole genome shotgun (WGS) entry which is preliminary data.</text>
</comment>
<dbReference type="PANTHER" id="PTHR46669:SF1">
    <property type="entry name" value="LEUCINE-RICH PPR MOTIF-CONTAINING PROTEIN, MITOCHONDRIAL"/>
    <property type="match status" value="1"/>
</dbReference>
<accession>A0AA47MP65</accession>
<dbReference type="GO" id="GO:0005739">
    <property type="term" value="C:mitochondrion"/>
    <property type="evidence" value="ECO:0007669"/>
    <property type="project" value="TreeGrafter"/>
</dbReference>
<dbReference type="NCBIfam" id="TIGR00756">
    <property type="entry name" value="PPR"/>
    <property type="match status" value="4"/>
</dbReference>
<evidence type="ECO:0000313" key="2">
    <source>
        <dbReference type="EMBL" id="KAK0143582.1"/>
    </source>
</evidence>
<dbReference type="GO" id="GO:0005634">
    <property type="term" value="C:nucleus"/>
    <property type="evidence" value="ECO:0007669"/>
    <property type="project" value="TreeGrafter"/>
</dbReference>
<dbReference type="GO" id="GO:0070129">
    <property type="term" value="P:regulation of mitochondrial translation"/>
    <property type="evidence" value="ECO:0007669"/>
    <property type="project" value="TreeGrafter"/>
</dbReference>
<feature type="repeat" description="PPR" evidence="1">
    <location>
        <begin position="160"/>
        <end position="194"/>
    </location>
</feature>
<dbReference type="InterPro" id="IPR011990">
    <property type="entry name" value="TPR-like_helical_dom_sf"/>
</dbReference>
<feature type="repeat" description="PPR" evidence="1">
    <location>
        <begin position="745"/>
        <end position="779"/>
    </location>
</feature>
<sequence length="814" mass="91731">MVKITDLLYRDTRFTRGNFQPTDTASFLLYNLVDSMTEAEVHAHETNLREYFNKLSDQNIIISFNIYRGMRNLLDSYHIPELIKDVIKLVDPKEQPYSTSATANTGNGGKLEMLKLRLAELKTENKPAGVVLKQIILALCTKEDLKQALDMKQQYEEEMTPGTYAILINFCCRYDNVEEALSLKREMSRRDSSLVLDASKYIALMKVLTKSGRVEEAMAILKEMKEKDLVISEANANLLFHPLNNLAAKGNAGAVRQLQDTIFTLGLAKPTANLCSPLVTAYLHSNDLSAALEAAMECQKRYGQLPRIHDIIVSLVETGDTELLQKAMDFVSQERGEMTMLYDLYFAFMQTNRFREARKIIETPGLRAKPGRLQWYAEKCIAGNQIESLEQMVEMTAKLFECDRDEMYSYILRNCKATNDWKKAEAVWTKMQEENVVPRERTLRLLADILKTNGQEVPFEVPKTWYEQAASTVQDKTPRPATTAPPAPTVSDLQVRLLALCKKGKAKEAMDILVQAGQDVELGAAVYDQVIRALLATGSLEDAMSVKHMADSCTPGFELSDLAINLLIITYSRRGQTKEAHETLNAMLQADHVPSKLSITRLVQEHGKQGDVVAIQEVETLTKALDLAPQLSSMLFVNNTVLAHIKNGDLATAIELLEGMYTSPECTHSSMAFVFRKMYEQNNEQAIDKLAAMAERLANHFACYRPATDLFFQLLEMDKLEDAKFMLDVGKIKALQRLVPDYTEKEVHYNYLMKCYGVDKDLSSAKALYDQMMAEGVSVNELSLKRLAVMYRNAGEALPFPEPPVSLMDARTHT</sequence>
<dbReference type="InterPro" id="IPR002885">
    <property type="entry name" value="PPR_rpt"/>
</dbReference>
<dbReference type="PROSITE" id="PS51375">
    <property type="entry name" value="PPR"/>
    <property type="match status" value="3"/>
</dbReference>
<dbReference type="Proteomes" id="UP001174136">
    <property type="component" value="Unassembled WGS sequence"/>
</dbReference>
<evidence type="ECO:0000256" key="1">
    <source>
        <dbReference type="PROSITE-ProRule" id="PRU00708"/>
    </source>
</evidence>
<dbReference type="EMBL" id="JAOPHQ010003411">
    <property type="protein sequence ID" value="KAK0143582.1"/>
    <property type="molecule type" value="Genomic_DNA"/>
</dbReference>
<dbReference type="AlphaFoldDB" id="A0AA47MP65"/>
<dbReference type="GO" id="GO:0003730">
    <property type="term" value="F:mRNA 3'-UTR binding"/>
    <property type="evidence" value="ECO:0007669"/>
    <property type="project" value="TreeGrafter"/>
</dbReference>
<dbReference type="Gene3D" id="1.25.40.10">
    <property type="entry name" value="Tetratricopeptide repeat domain"/>
    <property type="match status" value="2"/>
</dbReference>
<reference evidence="2" key="1">
    <citation type="journal article" date="2023" name="Front. Mar. Sci.">
        <title>A new Merluccius polli reference genome to investigate the effects of global change in West African waters.</title>
        <authorList>
            <person name="Mateo J.L."/>
            <person name="Blanco-Fernandez C."/>
            <person name="Garcia-Vazquez E."/>
            <person name="Machado-Schiaffino G."/>
        </authorList>
    </citation>
    <scope>NUCLEOTIDE SEQUENCE</scope>
    <source>
        <strain evidence="2">C29</strain>
        <tissue evidence="2">Fin</tissue>
    </source>
</reference>
<proteinExistence type="predicted"/>
<dbReference type="Pfam" id="PF01535">
    <property type="entry name" value="PPR"/>
    <property type="match status" value="3"/>
</dbReference>
<organism evidence="2 3">
    <name type="scientific">Merluccius polli</name>
    <name type="common">Benguela hake</name>
    <name type="synonym">Merluccius cadenati</name>
    <dbReference type="NCBI Taxonomy" id="89951"/>
    <lineage>
        <taxon>Eukaryota</taxon>
        <taxon>Metazoa</taxon>
        <taxon>Chordata</taxon>
        <taxon>Craniata</taxon>
        <taxon>Vertebrata</taxon>
        <taxon>Euteleostomi</taxon>
        <taxon>Actinopterygii</taxon>
        <taxon>Neopterygii</taxon>
        <taxon>Teleostei</taxon>
        <taxon>Neoteleostei</taxon>
        <taxon>Acanthomorphata</taxon>
        <taxon>Zeiogadaria</taxon>
        <taxon>Gadariae</taxon>
        <taxon>Gadiformes</taxon>
        <taxon>Gadoidei</taxon>
        <taxon>Merlucciidae</taxon>
        <taxon>Merluccius</taxon>
    </lineage>
</organism>
<dbReference type="InterPro" id="IPR033490">
    <property type="entry name" value="LRP130"/>
</dbReference>
<dbReference type="PANTHER" id="PTHR46669">
    <property type="entry name" value="LEUCINE-RICH PPR MOTIF-CONTAINING PROTEIN, MITOCHONDRIAL"/>
    <property type="match status" value="1"/>
</dbReference>
<keyword evidence="3" id="KW-1185">Reference proteome</keyword>
<protein>
    <submittedName>
        <fullName evidence="2">Leucine-rich PPR motif-containing protein, mitochondrial</fullName>
    </submittedName>
</protein>
<feature type="repeat" description="PPR" evidence="1">
    <location>
        <begin position="197"/>
        <end position="231"/>
    </location>
</feature>
<name>A0AA47MP65_MERPO</name>
<evidence type="ECO:0000313" key="3">
    <source>
        <dbReference type="Proteomes" id="UP001174136"/>
    </source>
</evidence>
<gene>
    <name evidence="2" type="primary">lrpprc</name>
    <name evidence="2" type="ORF">N1851_018321</name>
</gene>